<dbReference type="EMBL" id="KV748587">
    <property type="protein sequence ID" value="OCL14328.1"/>
    <property type="molecule type" value="Genomic_DNA"/>
</dbReference>
<keyword evidence="3 6" id="KW-0812">Transmembrane</keyword>
<evidence type="ECO:0000256" key="2">
    <source>
        <dbReference type="ARBA" id="ARBA00022448"/>
    </source>
</evidence>
<proteinExistence type="predicted"/>
<evidence type="ECO:0000313" key="9">
    <source>
        <dbReference type="Proteomes" id="UP000250140"/>
    </source>
</evidence>
<feature type="transmembrane region" description="Helical" evidence="6">
    <location>
        <begin position="87"/>
        <end position="106"/>
    </location>
</feature>
<dbReference type="PANTHER" id="PTHR23504:SF6">
    <property type="entry name" value="MULTIDRUG TRANSPORTER, PUTATIVE (AFU_ORTHOLOGUE AFUA_4G08740)-RELATED"/>
    <property type="match status" value="1"/>
</dbReference>
<feature type="transmembrane region" description="Helical" evidence="6">
    <location>
        <begin position="386"/>
        <end position="405"/>
    </location>
</feature>
<comment type="subcellular location">
    <subcellularLocation>
        <location evidence="1">Membrane</location>
        <topology evidence="1">Multi-pass membrane protein</topology>
    </subcellularLocation>
</comment>
<dbReference type="GO" id="GO:0016020">
    <property type="term" value="C:membrane"/>
    <property type="evidence" value="ECO:0007669"/>
    <property type="project" value="UniProtKB-SubCell"/>
</dbReference>
<gene>
    <name evidence="8" type="ORF">AOQ84DRAFT_371378</name>
</gene>
<feature type="transmembrane region" description="Helical" evidence="6">
    <location>
        <begin position="449"/>
        <end position="472"/>
    </location>
</feature>
<organism evidence="8 9">
    <name type="scientific">Glonium stellatum</name>
    <dbReference type="NCBI Taxonomy" id="574774"/>
    <lineage>
        <taxon>Eukaryota</taxon>
        <taxon>Fungi</taxon>
        <taxon>Dikarya</taxon>
        <taxon>Ascomycota</taxon>
        <taxon>Pezizomycotina</taxon>
        <taxon>Dothideomycetes</taxon>
        <taxon>Pleosporomycetidae</taxon>
        <taxon>Gloniales</taxon>
        <taxon>Gloniaceae</taxon>
        <taxon>Glonium</taxon>
    </lineage>
</organism>
<dbReference type="SUPFAM" id="SSF103473">
    <property type="entry name" value="MFS general substrate transporter"/>
    <property type="match status" value="1"/>
</dbReference>
<dbReference type="PANTHER" id="PTHR23504">
    <property type="entry name" value="MAJOR FACILITATOR SUPERFAMILY DOMAIN-CONTAINING PROTEIN 10"/>
    <property type="match status" value="1"/>
</dbReference>
<dbReference type="Gene3D" id="1.20.1250.20">
    <property type="entry name" value="MFS general substrate transporter like domains"/>
    <property type="match status" value="1"/>
</dbReference>
<sequence>MHNKENCEDEVLRIPPPASATTTRDTDRDAKAVTWMSLPNKRQLFILALCRLSEPLSNTCLLPYIYYLIKSIIPSDDPSASQKISRYSGILVAAFPLAQFATSILWGRLSDSHGRKPIIIIGLVASVISNLAFGFSSSIGTLMFWRILAGLGNGNVAIMRTMTAEIVKERKYQTRAFLLLPLIFNSGMVAGLALGGCLADPVINLPWLFGPDGIFNIKRHPGGVEWALKYPYALPAITNAIALAFSLIIAVFGLKESLPSKENDRDLGVMLGRAVMRFVERVILRRNSAGYTAVQLDESSEAATDDIAQVKLFEPVPLISQPQRPPFRSIWTREVIVTMISFGLLPLHNSAFMHVFPVYLCTPPADNSSATFLSFNGGLGLASPSVGLWLSFFGVCGILLQLFIYPRMQAKIGTLGCFRVALFIFPLTYLFAPYLSLLENRGFSRWPCIAVVLCAQVMARTIAIPSTVILLTNAAPAKNVLGTVHGAGNMFSSLARAVGPVFGGLVFAWGMEKGVVGLVWWLYLTVVALIALAWSYTMSAPDGPNRYRRL</sequence>
<evidence type="ECO:0000313" key="8">
    <source>
        <dbReference type="EMBL" id="OCL14328.1"/>
    </source>
</evidence>
<feature type="transmembrane region" description="Helical" evidence="6">
    <location>
        <begin position="118"/>
        <end position="137"/>
    </location>
</feature>
<keyword evidence="4 6" id="KW-1133">Transmembrane helix</keyword>
<dbReference type="InterPro" id="IPR020846">
    <property type="entry name" value="MFS_dom"/>
</dbReference>
<evidence type="ECO:0000256" key="3">
    <source>
        <dbReference type="ARBA" id="ARBA00022692"/>
    </source>
</evidence>
<feature type="transmembrane region" description="Helical" evidence="6">
    <location>
        <begin position="417"/>
        <end position="437"/>
    </location>
</feature>
<feature type="transmembrane region" description="Helical" evidence="6">
    <location>
        <begin position="493"/>
        <end position="511"/>
    </location>
</feature>
<dbReference type="Proteomes" id="UP000250140">
    <property type="component" value="Unassembled WGS sequence"/>
</dbReference>
<evidence type="ECO:0000256" key="6">
    <source>
        <dbReference type="SAM" id="Phobius"/>
    </source>
</evidence>
<protein>
    <submittedName>
        <fullName evidence="8">MFS general substrate transporter</fullName>
    </submittedName>
</protein>
<feature type="transmembrane region" description="Helical" evidence="6">
    <location>
        <begin position="330"/>
        <end position="348"/>
    </location>
</feature>
<evidence type="ECO:0000256" key="4">
    <source>
        <dbReference type="ARBA" id="ARBA00022989"/>
    </source>
</evidence>
<feature type="domain" description="Major facilitator superfamily (MFS) profile" evidence="7">
    <location>
        <begin position="43"/>
        <end position="543"/>
    </location>
</feature>
<keyword evidence="2" id="KW-0813">Transport</keyword>
<evidence type="ECO:0000256" key="5">
    <source>
        <dbReference type="ARBA" id="ARBA00023136"/>
    </source>
</evidence>
<keyword evidence="9" id="KW-1185">Reference proteome</keyword>
<dbReference type="InterPro" id="IPR036259">
    <property type="entry name" value="MFS_trans_sf"/>
</dbReference>
<evidence type="ECO:0000256" key="1">
    <source>
        <dbReference type="ARBA" id="ARBA00004141"/>
    </source>
</evidence>
<dbReference type="InterPro" id="IPR011701">
    <property type="entry name" value="MFS"/>
</dbReference>
<dbReference type="OrthoDB" id="10262656at2759"/>
<dbReference type="AlphaFoldDB" id="A0A8E2JYN7"/>
<reference evidence="8 9" key="1">
    <citation type="journal article" date="2016" name="Nat. Commun.">
        <title>Ectomycorrhizal ecology is imprinted in the genome of the dominant symbiotic fungus Cenococcum geophilum.</title>
        <authorList>
            <consortium name="DOE Joint Genome Institute"/>
            <person name="Peter M."/>
            <person name="Kohler A."/>
            <person name="Ohm R.A."/>
            <person name="Kuo A."/>
            <person name="Krutzmann J."/>
            <person name="Morin E."/>
            <person name="Arend M."/>
            <person name="Barry K.W."/>
            <person name="Binder M."/>
            <person name="Choi C."/>
            <person name="Clum A."/>
            <person name="Copeland A."/>
            <person name="Grisel N."/>
            <person name="Haridas S."/>
            <person name="Kipfer T."/>
            <person name="LaButti K."/>
            <person name="Lindquist E."/>
            <person name="Lipzen A."/>
            <person name="Maire R."/>
            <person name="Meier B."/>
            <person name="Mihaltcheva S."/>
            <person name="Molinier V."/>
            <person name="Murat C."/>
            <person name="Poggeler S."/>
            <person name="Quandt C.A."/>
            <person name="Sperisen C."/>
            <person name="Tritt A."/>
            <person name="Tisserant E."/>
            <person name="Crous P.W."/>
            <person name="Henrissat B."/>
            <person name="Nehls U."/>
            <person name="Egli S."/>
            <person name="Spatafora J.W."/>
            <person name="Grigoriev I.V."/>
            <person name="Martin F.M."/>
        </authorList>
    </citation>
    <scope>NUCLEOTIDE SEQUENCE [LARGE SCALE GENOMIC DNA]</scope>
    <source>
        <strain evidence="8 9">CBS 207.34</strain>
    </source>
</reference>
<feature type="transmembrane region" description="Helical" evidence="6">
    <location>
        <begin position="176"/>
        <end position="203"/>
    </location>
</feature>
<feature type="transmembrane region" description="Helical" evidence="6">
    <location>
        <begin position="517"/>
        <end position="539"/>
    </location>
</feature>
<keyword evidence="5 6" id="KW-0472">Membrane</keyword>
<dbReference type="PROSITE" id="PS50850">
    <property type="entry name" value="MFS"/>
    <property type="match status" value="1"/>
</dbReference>
<name>A0A8E2JYN7_9PEZI</name>
<dbReference type="Pfam" id="PF07690">
    <property type="entry name" value="MFS_1"/>
    <property type="match status" value="1"/>
</dbReference>
<feature type="transmembrane region" description="Helical" evidence="6">
    <location>
        <begin position="232"/>
        <end position="254"/>
    </location>
</feature>
<dbReference type="GO" id="GO:0022857">
    <property type="term" value="F:transmembrane transporter activity"/>
    <property type="evidence" value="ECO:0007669"/>
    <property type="project" value="InterPro"/>
</dbReference>
<evidence type="ECO:0000259" key="7">
    <source>
        <dbReference type="PROSITE" id="PS50850"/>
    </source>
</evidence>
<accession>A0A8E2JYN7</accession>